<feature type="region of interest" description="Disordered" evidence="1">
    <location>
        <begin position="259"/>
        <end position="281"/>
    </location>
</feature>
<proteinExistence type="predicted"/>
<evidence type="ECO:0000256" key="1">
    <source>
        <dbReference type="SAM" id="MobiDB-lite"/>
    </source>
</evidence>
<reference evidence="2" key="1">
    <citation type="submission" date="2022-12" db="EMBL/GenBank/DDBJ databases">
        <title>Draft genome assemblies for two species of Escallonia (Escalloniales).</title>
        <authorList>
            <person name="Chanderbali A."/>
            <person name="Dervinis C."/>
            <person name="Anghel I."/>
            <person name="Soltis D."/>
            <person name="Soltis P."/>
            <person name="Zapata F."/>
        </authorList>
    </citation>
    <scope>NUCLEOTIDE SEQUENCE</scope>
    <source>
        <strain evidence="2">UCBG92.1500</strain>
        <tissue evidence="2">Leaf</tissue>
    </source>
</reference>
<keyword evidence="3" id="KW-1185">Reference proteome</keyword>
<protein>
    <submittedName>
        <fullName evidence="2">Uncharacterized protein</fullName>
    </submittedName>
</protein>
<dbReference type="AlphaFoldDB" id="A0AA88QUQ0"/>
<gene>
    <name evidence="2" type="ORF">RJ640_013969</name>
</gene>
<dbReference type="Proteomes" id="UP001187471">
    <property type="component" value="Unassembled WGS sequence"/>
</dbReference>
<evidence type="ECO:0000313" key="2">
    <source>
        <dbReference type="EMBL" id="KAK2976713.1"/>
    </source>
</evidence>
<comment type="caution">
    <text evidence="2">The sequence shown here is derived from an EMBL/GenBank/DDBJ whole genome shotgun (WGS) entry which is preliminary data.</text>
</comment>
<dbReference type="EMBL" id="JAVXUO010002049">
    <property type="protein sequence ID" value="KAK2976713.1"/>
    <property type="molecule type" value="Genomic_DNA"/>
</dbReference>
<evidence type="ECO:0000313" key="3">
    <source>
        <dbReference type="Proteomes" id="UP001187471"/>
    </source>
</evidence>
<accession>A0AA88QUQ0</accession>
<name>A0AA88QUQ0_9ASTE</name>
<organism evidence="2 3">
    <name type="scientific">Escallonia rubra</name>
    <dbReference type="NCBI Taxonomy" id="112253"/>
    <lineage>
        <taxon>Eukaryota</taxon>
        <taxon>Viridiplantae</taxon>
        <taxon>Streptophyta</taxon>
        <taxon>Embryophyta</taxon>
        <taxon>Tracheophyta</taxon>
        <taxon>Spermatophyta</taxon>
        <taxon>Magnoliopsida</taxon>
        <taxon>eudicotyledons</taxon>
        <taxon>Gunneridae</taxon>
        <taxon>Pentapetalae</taxon>
        <taxon>asterids</taxon>
        <taxon>campanulids</taxon>
        <taxon>Escalloniales</taxon>
        <taxon>Escalloniaceae</taxon>
        <taxon>Escallonia</taxon>
    </lineage>
</organism>
<sequence length="377" mass="41859">MDDSESGILMKVQKAPSNPIDNVEAFRPVKEHASHFICQKIPMYLFLEIPGLKNPISKLPPEEIMRSHPFLSKEFGPVWFRTLPTHINEGMSIEVQNFTRKAHFFMENGFFEAKERIQKITPNHIRAIDKDVDWSMDSFIMSGTRTMFPKLYDGIKYVDCMMEAAIQTLYSKEINLLLENLLDGCGTAKKLANERRIPASPSGTPEKTEEIVTAPADQYDDLLMVQTGMTTLKPKITWKKSIVRKTRFSVRTNALKGSSESWDIQSEEDSSDHHSNQLGSAQSIASPVPEIHLPIEVISPSVASPIRDPASTLMSTIQTTIIPSTSEPLSIPAISSSPSIAQIIEKAQSDKGPNLVIGQLAMSSAVQHHSDSTSALI</sequence>